<dbReference type="Pfam" id="PF03635">
    <property type="entry name" value="Vps35"/>
    <property type="match status" value="19"/>
</dbReference>
<keyword evidence="8" id="KW-1185">Reference proteome</keyword>
<sequence>MKCSVFNLCKGTFTRQAQMTNQASPVEEQEKLLDEALNIVKVQAFQMKRCLDKSKLMDALKHASTMLGELRTSLLSPKSYYELYMAITDELRHLELYLLEEFQKGRKVADLYELVQYAGNIVPRLYLLITVGLVYIKTNSNLRRDLLKDLVEMCRGVQHPLRGLFLRNYLLQCTRNVLPDTSEAQNENEGVVKDAIDFVLMNFAEMNKLWVRMQHQGHSRDKERRERERSELRILVGTNLVRLSQLESVTVEDYGRLVLPGILEQVVSCRDAIAQEYLMECIIQLLESVTVEDYGRLVLPGILEQVVSCRDAIAQEYLMECIIQLLESVTVEDYGRLVLPGILEQVVSCRDAIAQEYLMECIIQLLESVTVEDYGRLVLPGILEQVVSCRDAIAQEYLMECIIQLLESVTVEDYGRLVLPGILEQVVSCRDAIAQEYLMECIIQLLESVTVEDYGRLVLPGILEQVVSCRDAIAQEYLMECIIQLLESVTVEDYGRLVLPGILEQVVSCRDAIAQEYLMECIIQLLESVTVEDYGRLVLPGILEQVVSCRDAIAQEYLMECIIQLLESVTVEDYGRLVLPGILEQVVSCRDAIAQEYLMECIIQLLESVTVEDYGRLVLPGILEQVVSCRDAIAQEYLMECIIQLLESVTVEDYGRLVLPGILEQVVSCRDAIAQEYLMECIIQLLESVTVEDYGRLVLPGILEQVVSCRDAIAQEYLMECIIQLLESVTVEDYGRLVLPGILEQVVSCRDAIAQEYLMECIIQLLESVTVEDYGRLVLPGILEQVVSCRDAIAQEYLMECIIQLLESVTVEDYGRLVLPGILEQVVSCRDAIAQEYLMECIIQLLESVTVEDYGRLVLPGILEQVVSCRDAIAQEYLMECIIQVFPDEFHLANLQPFLKSCAELQPGVNIKNIIIALIERLATYSQRNEGNINLSVVLEDGKEQEVQLFEVFSDQVAAITQSRTDMPPEDMLSLQLALLKLAQRCHPDKLNYVDRVLAHTDKICADIHQASGKTHLEHNTAVFKELMKILKLPADHYKNILTLIKLQNYAPLIKHLNHPGRIMIAVHLINDVLETDCLISTPEDVESVLAMLDVLVKDQPDQPTAEPDVEDFMEEQGLLARLIHHFKSDSADRQYLILSGARKSLQAGGATRIQHTFPPILFHAYRLAHTYKELKDTTRQTGSTSYYQARASLCKREEPRAYSTHSADRQYLILSGARKSLQAGGATRIQHTFPPILFHAYRLAHTYKELKDTYLILSGARKSLQAGGATRIQHTFPPILFHAYRLAHTYKELKDTDDMWEKKCQKIFQFCHQTISMLVKAELAELPLRLYLQGALAISEIGFANHETIAYEFLSQAFSLYEDEISDSKAQLAAITLIIATFEQINCFVYQWNHETIAYEFLSQAFSLYEDEISDSKAQLAAITLIIATFEQINCFAFSLYEDEISDSKAQLAAITLIIATFEQINCFAFSLYEDEISDSKAQLAAITLIIATFEQINCFGAENAEPMRTQCALAASKLLKKPDQSRAVALCAHLFWKAAKDGKQWPLNDASRALDCLKKAARVAQQCMDGGVQAQLLAELLGRYALLRERGNASLTTNLIDAVIQKIREELANLDQSEEVEQITKHFHNTLQHLKNRMETPDPDGLGYEGLTLA</sequence>
<dbReference type="GO" id="GO:0003723">
    <property type="term" value="F:RNA binding"/>
    <property type="evidence" value="ECO:0007669"/>
    <property type="project" value="InterPro"/>
</dbReference>
<dbReference type="InterPro" id="IPR016024">
    <property type="entry name" value="ARM-type_fold"/>
</dbReference>
<keyword evidence="4" id="KW-0653">Protein transport</keyword>
<gene>
    <name evidence="7" type="ORF">PYW07_009712</name>
</gene>
<dbReference type="PANTHER" id="PTHR11099:SF0">
    <property type="entry name" value="VACUOLAR PROTEIN SORTING-ASSOCIATED PROTEIN 35"/>
    <property type="match status" value="1"/>
</dbReference>
<organism evidence="7 8">
    <name type="scientific">Mythimna separata</name>
    <name type="common">Oriental armyworm</name>
    <name type="synonym">Pseudaletia separata</name>
    <dbReference type="NCBI Taxonomy" id="271217"/>
    <lineage>
        <taxon>Eukaryota</taxon>
        <taxon>Metazoa</taxon>
        <taxon>Ecdysozoa</taxon>
        <taxon>Arthropoda</taxon>
        <taxon>Hexapoda</taxon>
        <taxon>Insecta</taxon>
        <taxon>Pterygota</taxon>
        <taxon>Neoptera</taxon>
        <taxon>Endopterygota</taxon>
        <taxon>Lepidoptera</taxon>
        <taxon>Glossata</taxon>
        <taxon>Ditrysia</taxon>
        <taxon>Noctuoidea</taxon>
        <taxon>Noctuidae</taxon>
        <taxon>Noctuinae</taxon>
        <taxon>Hadenini</taxon>
        <taxon>Mythimna</taxon>
    </lineage>
</organism>
<comment type="caution">
    <text evidence="7">The sequence shown here is derived from an EMBL/GenBank/DDBJ whole genome shotgun (WGS) entry which is preliminary data.</text>
</comment>
<name>A0AAD8DNE7_MYTSE</name>
<dbReference type="SUPFAM" id="SSF48371">
    <property type="entry name" value="ARM repeat"/>
    <property type="match status" value="2"/>
</dbReference>
<evidence type="ECO:0000256" key="1">
    <source>
        <dbReference type="ARBA" id="ARBA00004170"/>
    </source>
</evidence>
<protein>
    <recommendedName>
        <fullName evidence="6">PUM-HD domain-containing protein</fullName>
    </recommendedName>
</protein>
<dbReference type="EMBL" id="JARGEI010000023">
    <property type="protein sequence ID" value="KAJ8710346.1"/>
    <property type="molecule type" value="Genomic_DNA"/>
</dbReference>
<evidence type="ECO:0000259" key="6">
    <source>
        <dbReference type="PROSITE" id="PS50303"/>
    </source>
</evidence>
<evidence type="ECO:0000256" key="4">
    <source>
        <dbReference type="ARBA" id="ARBA00022927"/>
    </source>
</evidence>
<dbReference type="Proteomes" id="UP001231518">
    <property type="component" value="Chromosome 23"/>
</dbReference>
<dbReference type="Gene3D" id="1.25.40.660">
    <property type="entry name" value="Vacuolar protein sorting-associated protein 35, helical subcomplex Vps35-C"/>
    <property type="match status" value="6"/>
</dbReference>
<dbReference type="GO" id="GO:0006886">
    <property type="term" value="P:intracellular protein transport"/>
    <property type="evidence" value="ECO:0007669"/>
    <property type="project" value="TreeGrafter"/>
</dbReference>
<dbReference type="InterPro" id="IPR005378">
    <property type="entry name" value="Vps35"/>
</dbReference>
<reference evidence="7" key="1">
    <citation type="submission" date="2023-03" db="EMBL/GenBank/DDBJ databases">
        <title>Chromosome-level genomes of two armyworms, Mythimna separata and Mythimna loreyi, provide insights into the biosynthesis and reception of sex pheromones.</title>
        <authorList>
            <person name="Zhao H."/>
        </authorList>
    </citation>
    <scope>NUCLEOTIDE SEQUENCE</scope>
    <source>
        <strain evidence="7">BeijingLab</strain>
        <tissue evidence="7">Pupa</tissue>
    </source>
</reference>
<evidence type="ECO:0000256" key="2">
    <source>
        <dbReference type="ARBA" id="ARBA00006536"/>
    </source>
</evidence>
<keyword evidence="5" id="KW-0472">Membrane</keyword>
<evidence type="ECO:0000313" key="7">
    <source>
        <dbReference type="EMBL" id="KAJ8710346.1"/>
    </source>
</evidence>
<dbReference type="PANTHER" id="PTHR11099">
    <property type="entry name" value="VACUOLAR SORTING PROTEIN 35"/>
    <property type="match status" value="1"/>
</dbReference>
<dbReference type="GO" id="GO:0005829">
    <property type="term" value="C:cytosol"/>
    <property type="evidence" value="ECO:0007669"/>
    <property type="project" value="GOC"/>
</dbReference>
<evidence type="ECO:0000313" key="8">
    <source>
        <dbReference type="Proteomes" id="UP001231518"/>
    </source>
</evidence>
<dbReference type="InterPro" id="IPR042491">
    <property type="entry name" value="Vps35_C"/>
</dbReference>
<dbReference type="GO" id="GO:0042147">
    <property type="term" value="P:retrograde transport, endosome to Golgi"/>
    <property type="evidence" value="ECO:0007669"/>
    <property type="project" value="InterPro"/>
</dbReference>
<dbReference type="GO" id="GO:0030906">
    <property type="term" value="C:retromer, cargo-selective complex"/>
    <property type="evidence" value="ECO:0007669"/>
    <property type="project" value="InterPro"/>
</dbReference>
<dbReference type="InterPro" id="IPR033133">
    <property type="entry name" value="PUM-HD"/>
</dbReference>
<comment type="subcellular location">
    <subcellularLocation>
        <location evidence="1">Membrane</location>
        <topology evidence="1">Peripheral membrane protein</topology>
    </subcellularLocation>
</comment>
<dbReference type="PROSITE" id="PS50303">
    <property type="entry name" value="PUM_HD"/>
    <property type="match status" value="1"/>
</dbReference>
<evidence type="ECO:0000256" key="3">
    <source>
        <dbReference type="ARBA" id="ARBA00022448"/>
    </source>
</evidence>
<feature type="domain" description="PUM-HD" evidence="6">
    <location>
        <begin position="218"/>
        <end position="586"/>
    </location>
</feature>
<evidence type="ECO:0000256" key="5">
    <source>
        <dbReference type="ARBA" id="ARBA00023136"/>
    </source>
</evidence>
<proteinExistence type="inferred from homology"/>
<comment type="similarity">
    <text evidence="2">Belongs to the VPS35 family.</text>
</comment>
<accession>A0AAD8DNE7</accession>
<dbReference type="GO" id="GO:0005770">
    <property type="term" value="C:late endosome"/>
    <property type="evidence" value="ECO:0007669"/>
    <property type="project" value="TreeGrafter"/>
</dbReference>
<keyword evidence="3" id="KW-0813">Transport</keyword>